<dbReference type="OrthoDB" id="675986at2"/>
<gene>
    <name evidence="2" type="ORF">E0W69_010995</name>
</gene>
<keyword evidence="1" id="KW-1133">Transmembrane helix</keyword>
<dbReference type="AlphaFoldDB" id="A0A5P2G167"/>
<organism evidence="2 3">
    <name type="scientific">Rhizosphaericola mali</name>
    <dbReference type="NCBI Taxonomy" id="2545455"/>
    <lineage>
        <taxon>Bacteria</taxon>
        <taxon>Pseudomonadati</taxon>
        <taxon>Bacteroidota</taxon>
        <taxon>Chitinophagia</taxon>
        <taxon>Chitinophagales</taxon>
        <taxon>Chitinophagaceae</taxon>
        <taxon>Rhizosphaericola</taxon>
    </lineage>
</organism>
<feature type="transmembrane region" description="Helical" evidence="1">
    <location>
        <begin position="36"/>
        <end position="56"/>
    </location>
</feature>
<reference evidence="2 3" key="1">
    <citation type="submission" date="2019-09" db="EMBL/GenBank/DDBJ databases">
        <title>Complete genome sequence of Arachidicoccus sp. B3-10 isolated from apple orchard soil.</title>
        <authorList>
            <person name="Kim H.S."/>
            <person name="Han K.-I."/>
            <person name="Suh M.K."/>
            <person name="Lee K.C."/>
            <person name="Eom M.K."/>
            <person name="Kim J.-S."/>
            <person name="Kang S.W."/>
            <person name="Sin Y."/>
            <person name="Lee J.-S."/>
        </authorList>
    </citation>
    <scope>NUCLEOTIDE SEQUENCE [LARGE SCALE GENOMIC DNA]</scope>
    <source>
        <strain evidence="2 3">B3-10</strain>
    </source>
</reference>
<evidence type="ECO:0000313" key="2">
    <source>
        <dbReference type="EMBL" id="QES89165.1"/>
    </source>
</evidence>
<dbReference type="EMBL" id="CP044016">
    <property type="protein sequence ID" value="QES89165.1"/>
    <property type="molecule type" value="Genomic_DNA"/>
</dbReference>
<keyword evidence="1" id="KW-0812">Transmembrane</keyword>
<proteinExistence type="predicted"/>
<keyword evidence="3" id="KW-1185">Reference proteome</keyword>
<evidence type="ECO:0000313" key="3">
    <source>
        <dbReference type="Proteomes" id="UP000292424"/>
    </source>
</evidence>
<name>A0A5P2G167_9BACT</name>
<sequence length="167" mass="19755">MLTLYKILSFIIMPISYFVLVCIFMAMPMAFANPQILLGLAFMICLFLYSFFSFRFNSRAVIGNNPVKSNLKDWIKINSYVTFFQQVMLFISIIFILTNQSSVETQFRATYNQMEAMQSSNLNLTYSQFIQFLMGFFKFILIISAIYITHIILTWRLLRAYREYFTL</sequence>
<protein>
    <recommendedName>
        <fullName evidence="4">DUF4199 domain-containing protein</fullName>
    </recommendedName>
</protein>
<feature type="transmembrane region" description="Helical" evidence="1">
    <location>
        <begin position="7"/>
        <end position="30"/>
    </location>
</feature>
<dbReference type="RefSeq" id="WP_131330111.1">
    <property type="nucleotide sequence ID" value="NZ_CP044016.1"/>
</dbReference>
<evidence type="ECO:0008006" key="4">
    <source>
        <dbReference type="Google" id="ProtNLM"/>
    </source>
</evidence>
<feature type="transmembrane region" description="Helical" evidence="1">
    <location>
        <begin position="129"/>
        <end position="153"/>
    </location>
</feature>
<feature type="transmembrane region" description="Helical" evidence="1">
    <location>
        <begin position="77"/>
        <end position="97"/>
    </location>
</feature>
<evidence type="ECO:0000256" key="1">
    <source>
        <dbReference type="SAM" id="Phobius"/>
    </source>
</evidence>
<dbReference type="KEGG" id="arac:E0W69_010995"/>
<dbReference type="Proteomes" id="UP000292424">
    <property type="component" value="Chromosome"/>
</dbReference>
<accession>A0A5P2G167</accession>
<keyword evidence="1" id="KW-0472">Membrane</keyword>